<reference evidence="1" key="1">
    <citation type="journal article" date="2014" name="Front. Microbiol.">
        <title>High frequency of phylogenetically diverse reductive dehalogenase-homologous genes in deep subseafloor sedimentary metagenomes.</title>
        <authorList>
            <person name="Kawai M."/>
            <person name="Futagami T."/>
            <person name="Toyoda A."/>
            <person name="Takaki Y."/>
            <person name="Nishi S."/>
            <person name="Hori S."/>
            <person name="Arai W."/>
            <person name="Tsubouchi T."/>
            <person name="Morono Y."/>
            <person name="Uchiyama I."/>
            <person name="Ito T."/>
            <person name="Fujiyama A."/>
            <person name="Inagaki F."/>
            <person name="Takami H."/>
        </authorList>
    </citation>
    <scope>NUCLEOTIDE SEQUENCE</scope>
    <source>
        <strain evidence="1">Expedition CK06-06</strain>
    </source>
</reference>
<dbReference type="EMBL" id="BARW01016579">
    <property type="protein sequence ID" value="GAI92730.1"/>
    <property type="molecule type" value="Genomic_DNA"/>
</dbReference>
<name>X1TYS5_9ZZZZ</name>
<gene>
    <name evidence="1" type="ORF">S12H4_28844</name>
</gene>
<proteinExistence type="predicted"/>
<feature type="non-terminal residue" evidence="1">
    <location>
        <position position="1"/>
    </location>
</feature>
<evidence type="ECO:0000313" key="1">
    <source>
        <dbReference type="EMBL" id="GAI92730.1"/>
    </source>
</evidence>
<sequence>CENELLLTASKIISIEACIIENNMTLSPSINAPSGLQIDEV</sequence>
<dbReference type="AlphaFoldDB" id="X1TYS5"/>
<organism evidence="1">
    <name type="scientific">marine sediment metagenome</name>
    <dbReference type="NCBI Taxonomy" id="412755"/>
    <lineage>
        <taxon>unclassified sequences</taxon>
        <taxon>metagenomes</taxon>
        <taxon>ecological metagenomes</taxon>
    </lineage>
</organism>
<accession>X1TYS5</accession>
<comment type="caution">
    <text evidence="1">The sequence shown here is derived from an EMBL/GenBank/DDBJ whole genome shotgun (WGS) entry which is preliminary data.</text>
</comment>
<protein>
    <submittedName>
        <fullName evidence="1">Uncharacterized protein</fullName>
    </submittedName>
</protein>